<dbReference type="Proteomes" id="UP000430202">
    <property type="component" value="Unassembled WGS sequence"/>
</dbReference>
<keyword evidence="2" id="KW-1185">Reference proteome</keyword>
<protein>
    <submittedName>
        <fullName evidence="1">Uncharacterized protein</fullName>
    </submittedName>
</protein>
<reference evidence="1 2" key="1">
    <citation type="submission" date="2019-10" db="EMBL/GenBank/DDBJ databases">
        <authorList>
            <person name="Karimi E."/>
        </authorList>
    </citation>
    <scope>NUCLEOTIDE SEQUENCE [LARGE SCALE GENOMIC DNA]</scope>
    <source>
        <strain evidence="1">Maribacter sp. 151</strain>
    </source>
</reference>
<sequence length="54" mass="6546">MVMYSTQTAYAKILTIKPEFLFNRLLENHTLEAYLFLFKKEVERLEIVLTDYEQ</sequence>
<gene>
    <name evidence="1" type="ORF">MARI151_10009</name>
</gene>
<dbReference type="EMBL" id="CABWLR010000001">
    <property type="protein sequence ID" value="VXA91634.1"/>
    <property type="molecule type" value="Genomic_DNA"/>
</dbReference>
<evidence type="ECO:0000313" key="1">
    <source>
        <dbReference type="EMBL" id="VXA91634.1"/>
    </source>
</evidence>
<name>A0A653LJ39_9FLAO</name>
<organism evidence="1 2">
    <name type="scientific">Maribacter litoralis</name>
    <dbReference type="NCBI Taxonomy" id="2059726"/>
    <lineage>
        <taxon>Bacteria</taxon>
        <taxon>Pseudomonadati</taxon>
        <taxon>Bacteroidota</taxon>
        <taxon>Flavobacteriia</taxon>
        <taxon>Flavobacteriales</taxon>
        <taxon>Flavobacteriaceae</taxon>
        <taxon>Maribacter</taxon>
    </lineage>
</organism>
<evidence type="ECO:0000313" key="2">
    <source>
        <dbReference type="Proteomes" id="UP000430202"/>
    </source>
</evidence>
<proteinExistence type="predicted"/>
<accession>A0A653LJ39</accession>
<dbReference type="AlphaFoldDB" id="A0A653LJ39"/>